<comment type="caution">
    <text evidence="2">The sequence shown here is derived from an EMBL/GenBank/DDBJ whole genome shotgun (WGS) entry which is preliminary data.</text>
</comment>
<feature type="region of interest" description="Disordered" evidence="1">
    <location>
        <begin position="35"/>
        <end position="54"/>
    </location>
</feature>
<dbReference type="Proteomes" id="UP001152888">
    <property type="component" value="Unassembled WGS sequence"/>
</dbReference>
<name>A0A9P0M7P3_ACAOB</name>
<accession>A0A9P0M7P3</accession>
<proteinExistence type="predicted"/>
<keyword evidence="3" id="KW-1185">Reference proteome</keyword>
<dbReference type="EMBL" id="CAKOFQ010007847">
    <property type="protein sequence ID" value="CAH2009009.1"/>
    <property type="molecule type" value="Genomic_DNA"/>
</dbReference>
<organism evidence="2 3">
    <name type="scientific">Acanthoscelides obtectus</name>
    <name type="common">Bean weevil</name>
    <name type="synonym">Bruchus obtectus</name>
    <dbReference type="NCBI Taxonomy" id="200917"/>
    <lineage>
        <taxon>Eukaryota</taxon>
        <taxon>Metazoa</taxon>
        <taxon>Ecdysozoa</taxon>
        <taxon>Arthropoda</taxon>
        <taxon>Hexapoda</taxon>
        <taxon>Insecta</taxon>
        <taxon>Pterygota</taxon>
        <taxon>Neoptera</taxon>
        <taxon>Endopterygota</taxon>
        <taxon>Coleoptera</taxon>
        <taxon>Polyphaga</taxon>
        <taxon>Cucujiformia</taxon>
        <taxon>Chrysomeloidea</taxon>
        <taxon>Chrysomelidae</taxon>
        <taxon>Bruchinae</taxon>
        <taxon>Bruchini</taxon>
        <taxon>Acanthoscelides</taxon>
    </lineage>
</organism>
<evidence type="ECO:0000313" key="3">
    <source>
        <dbReference type="Proteomes" id="UP001152888"/>
    </source>
</evidence>
<protein>
    <recommendedName>
        <fullName evidence="4">Regulatory protein zeste</fullName>
    </recommendedName>
</protein>
<sequence length="218" mass="25029">MANKLNALPNGASKDWVQWRKTWIDIKKNSKSRLADRKKYQSGTGGGPPPRHFDNVEDKIMELITPVCVTGNENVPDPLVLDEMPHRLDYDYCGDLEEVTDIAIELEQADVANTELKDINASQATNSEFLNPVLNTDTSVKRPHKRVNKTMRLTESIKNNKRFLQLTEESMKSTKNYQTEKLKILKSYYEQKIKIDNRKVKALEDISNSINKACEYLN</sequence>
<reference evidence="2" key="1">
    <citation type="submission" date="2022-03" db="EMBL/GenBank/DDBJ databases">
        <authorList>
            <person name="Sayadi A."/>
        </authorList>
    </citation>
    <scope>NUCLEOTIDE SEQUENCE</scope>
</reference>
<gene>
    <name evidence="2" type="ORF">ACAOBT_LOCUS30569</name>
</gene>
<evidence type="ECO:0008006" key="4">
    <source>
        <dbReference type="Google" id="ProtNLM"/>
    </source>
</evidence>
<evidence type="ECO:0000256" key="1">
    <source>
        <dbReference type="SAM" id="MobiDB-lite"/>
    </source>
</evidence>
<evidence type="ECO:0000313" key="2">
    <source>
        <dbReference type="EMBL" id="CAH2009009.1"/>
    </source>
</evidence>
<dbReference type="AlphaFoldDB" id="A0A9P0M7P3"/>
<dbReference type="OrthoDB" id="7543230at2759"/>